<evidence type="ECO:0000256" key="3">
    <source>
        <dbReference type="ARBA" id="ARBA00022448"/>
    </source>
</evidence>
<dbReference type="OrthoDB" id="6612291at2759"/>
<dbReference type="PRINTS" id="PR00171">
    <property type="entry name" value="SUGRTRNSPORT"/>
</dbReference>
<dbReference type="InterPro" id="IPR020846">
    <property type="entry name" value="MFS_dom"/>
</dbReference>
<dbReference type="FunFam" id="1.20.1250.20:FF:000090">
    <property type="entry name" value="MFS sugar transporter, putative"/>
    <property type="match status" value="1"/>
</dbReference>
<evidence type="ECO:0000256" key="6">
    <source>
        <dbReference type="ARBA" id="ARBA00023136"/>
    </source>
</evidence>
<dbReference type="AlphaFoldDB" id="A0A8K0TR25"/>
<evidence type="ECO:0000313" key="10">
    <source>
        <dbReference type="EMBL" id="KAH7374729.1"/>
    </source>
</evidence>
<evidence type="ECO:0000259" key="9">
    <source>
        <dbReference type="PROSITE" id="PS50850"/>
    </source>
</evidence>
<comment type="caution">
    <text evidence="10">The sequence shown here is derived from an EMBL/GenBank/DDBJ whole genome shotgun (WGS) entry which is preliminary data.</text>
</comment>
<evidence type="ECO:0000256" key="4">
    <source>
        <dbReference type="ARBA" id="ARBA00022692"/>
    </source>
</evidence>
<evidence type="ECO:0000256" key="7">
    <source>
        <dbReference type="RuleBase" id="RU003346"/>
    </source>
</evidence>
<dbReference type="PANTHER" id="PTHR48022">
    <property type="entry name" value="PLASTIDIC GLUCOSE TRANSPORTER 4"/>
    <property type="match status" value="1"/>
</dbReference>
<evidence type="ECO:0000313" key="11">
    <source>
        <dbReference type="Proteomes" id="UP000813385"/>
    </source>
</evidence>
<sequence length="519" mass="57450">MRSFLGTGDALRMQQIALVVAPAFIVFGYNQSNVGGLLSLQDWTTHFPEIDTVHSTGAEKKTKSTLQGLVVATFTIGALIGALSTSWTGDRFGRRNVIFAAGVFTLIGEILECSAFHLAQLVVGRVLIGLGIGQHSTIVPVWLSETTGAKNRGRQVVLTGLFMSAGYMLQSWINLGFWELHNGPVTWRPPIALPIVLSLVLLASIYMFPESPRWLLMRSRTTEARSALAKLRGHGEDAYEVTAELQGIEHSLEETAKGGAVRVSDMFKMGEEKLFYRFMLCMMLQFFQQMSGTNLISVYSTILFQDNLGLGYEMARILSGGTLTWKFLSSFLGFICIDRFGRRVVFIISGTGMSLCMVALAIATSFPKDNKAAQIAAALFIFLFNTFVPIGFLGANFLYATEVAPMKLRMAMTSASLANHWVWNFLVVMVTPVAIQTIGWRYYIIYAVIGACIPLSVYLFFPETAGRNLEEIDLMFRQSPSVWGTVRFAKTRPIAMPQEFAEGKSGEDTDYVEHKKEVA</sequence>
<feature type="transmembrane region" description="Helical" evidence="8">
    <location>
        <begin position="125"/>
        <end position="144"/>
    </location>
</feature>
<feature type="transmembrane region" description="Helical" evidence="8">
    <location>
        <begin position="421"/>
        <end position="438"/>
    </location>
</feature>
<dbReference type="SUPFAM" id="SSF103473">
    <property type="entry name" value="MFS general substrate transporter"/>
    <property type="match status" value="1"/>
</dbReference>
<feature type="transmembrane region" description="Helical" evidence="8">
    <location>
        <begin position="444"/>
        <end position="461"/>
    </location>
</feature>
<feature type="transmembrane region" description="Helical" evidence="8">
    <location>
        <begin position="317"/>
        <end position="337"/>
    </location>
</feature>
<feature type="transmembrane region" description="Helical" evidence="8">
    <location>
        <begin position="190"/>
        <end position="208"/>
    </location>
</feature>
<protein>
    <submittedName>
        <fullName evidence="10">General substrate transporter</fullName>
    </submittedName>
</protein>
<organism evidence="10 11">
    <name type="scientific">Plectosphaerella cucumerina</name>
    <dbReference type="NCBI Taxonomy" id="40658"/>
    <lineage>
        <taxon>Eukaryota</taxon>
        <taxon>Fungi</taxon>
        <taxon>Dikarya</taxon>
        <taxon>Ascomycota</taxon>
        <taxon>Pezizomycotina</taxon>
        <taxon>Sordariomycetes</taxon>
        <taxon>Hypocreomycetidae</taxon>
        <taxon>Glomerellales</taxon>
        <taxon>Plectosphaerellaceae</taxon>
        <taxon>Plectosphaerella</taxon>
    </lineage>
</organism>
<evidence type="ECO:0000256" key="1">
    <source>
        <dbReference type="ARBA" id="ARBA00004141"/>
    </source>
</evidence>
<dbReference type="Gene3D" id="1.20.1250.20">
    <property type="entry name" value="MFS general substrate transporter like domains"/>
    <property type="match status" value="1"/>
</dbReference>
<dbReference type="GO" id="GO:0005351">
    <property type="term" value="F:carbohydrate:proton symporter activity"/>
    <property type="evidence" value="ECO:0007669"/>
    <property type="project" value="TreeGrafter"/>
</dbReference>
<feature type="transmembrane region" description="Helical" evidence="8">
    <location>
        <begin position="156"/>
        <end position="178"/>
    </location>
</feature>
<proteinExistence type="inferred from homology"/>
<keyword evidence="6 8" id="KW-0472">Membrane</keyword>
<accession>A0A8K0TR25</accession>
<comment type="subcellular location">
    <subcellularLocation>
        <location evidence="1">Membrane</location>
        <topology evidence="1">Multi-pass membrane protein</topology>
    </subcellularLocation>
</comment>
<dbReference type="InterPro" id="IPR036259">
    <property type="entry name" value="MFS_trans_sf"/>
</dbReference>
<dbReference type="PANTHER" id="PTHR48022:SF45">
    <property type="entry name" value="MAJOR FACILITATOR SUPERFAMILY (MFS) PROFILE DOMAIN-CONTAINING PROTEIN-RELATED"/>
    <property type="match status" value="1"/>
</dbReference>
<gene>
    <name evidence="10" type="ORF">B0T11DRAFT_2897</name>
</gene>
<feature type="domain" description="Major facilitator superfamily (MFS) profile" evidence="9">
    <location>
        <begin position="16"/>
        <end position="465"/>
    </location>
</feature>
<feature type="transmembrane region" description="Helical" evidence="8">
    <location>
        <begin position="66"/>
        <end position="85"/>
    </location>
</feature>
<evidence type="ECO:0000256" key="2">
    <source>
        <dbReference type="ARBA" id="ARBA00010992"/>
    </source>
</evidence>
<feature type="transmembrane region" description="Helical" evidence="8">
    <location>
        <begin position="344"/>
        <end position="363"/>
    </location>
</feature>
<name>A0A8K0TR25_9PEZI</name>
<evidence type="ECO:0000256" key="5">
    <source>
        <dbReference type="ARBA" id="ARBA00022989"/>
    </source>
</evidence>
<keyword evidence="3 7" id="KW-0813">Transport</keyword>
<dbReference type="EMBL" id="JAGPXD010000001">
    <property type="protein sequence ID" value="KAH7374729.1"/>
    <property type="molecule type" value="Genomic_DNA"/>
</dbReference>
<dbReference type="InterPro" id="IPR003663">
    <property type="entry name" value="Sugar/inositol_transpt"/>
</dbReference>
<reference evidence="10" key="1">
    <citation type="journal article" date="2021" name="Nat. Commun.">
        <title>Genetic determinants of endophytism in the Arabidopsis root mycobiome.</title>
        <authorList>
            <person name="Mesny F."/>
            <person name="Miyauchi S."/>
            <person name="Thiergart T."/>
            <person name="Pickel B."/>
            <person name="Atanasova L."/>
            <person name="Karlsson M."/>
            <person name="Huettel B."/>
            <person name="Barry K.W."/>
            <person name="Haridas S."/>
            <person name="Chen C."/>
            <person name="Bauer D."/>
            <person name="Andreopoulos W."/>
            <person name="Pangilinan J."/>
            <person name="LaButti K."/>
            <person name="Riley R."/>
            <person name="Lipzen A."/>
            <person name="Clum A."/>
            <person name="Drula E."/>
            <person name="Henrissat B."/>
            <person name="Kohler A."/>
            <person name="Grigoriev I.V."/>
            <person name="Martin F.M."/>
            <person name="Hacquard S."/>
        </authorList>
    </citation>
    <scope>NUCLEOTIDE SEQUENCE</scope>
    <source>
        <strain evidence="10">MPI-CAGE-AT-0016</strain>
    </source>
</reference>
<dbReference type="PROSITE" id="PS00216">
    <property type="entry name" value="SUGAR_TRANSPORT_1"/>
    <property type="match status" value="1"/>
</dbReference>
<keyword evidence="4 8" id="KW-0812">Transmembrane</keyword>
<dbReference type="InterPro" id="IPR005829">
    <property type="entry name" value="Sugar_transporter_CS"/>
</dbReference>
<feature type="transmembrane region" description="Helical" evidence="8">
    <location>
        <begin position="12"/>
        <end position="29"/>
    </location>
</feature>
<dbReference type="InterPro" id="IPR005828">
    <property type="entry name" value="MFS_sugar_transport-like"/>
</dbReference>
<evidence type="ECO:0000256" key="8">
    <source>
        <dbReference type="SAM" id="Phobius"/>
    </source>
</evidence>
<dbReference type="GO" id="GO:0016020">
    <property type="term" value="C:membrane"/>
    <property type="evidence" value="ECO:0007669"/>
    <property type="project" value="UniProtKB-SubCell"/>
</dbReference>
<keyword evidence="11" id="KW-1185">Reference proteome</keyword>
<feature type="transmembrane region" description="Helical" evidence="8">
    <location>
        <begin position="375"/>
        <end position="400"/>
    </location>
</feature>
<dbReference type="Proteomes" id="UP000813385">
    <property type="component" value="Unassembled WGS sequence"/>
</dbReference>
<dbReference type="NCBIfam" id="TIGR00879">
    <property type="entry name" value="SP"/>
    <property type="match status" value="1"/>
</dbReference>
<keyword evidence="5 8" id="KW-1133">Transmembrane helix</keyword>
<dbReference type="PROSITE" id="PS50850">
    <property type="entry name" value="MFS"/>
    <property type="match status" value="1"/>
</dbReference>
<dbReference type="Pfam" id="PF00083">
    <property type="entry name" value="Sugar_tr"/>
    <property type="match status" value="1"/>
</dbReference>
<feature type="transmembrane region" description="Helical" evidence="8">
    <location>
        <begin position="97"/>
        <end position="119"/>
    </location>
</feature>
<comment type="similarity">
    <text evidence="2 7">Belongs to the major facilitator superfamily. Sugar transporter (TC 2.A.1.1) family.</text>
</comment>
<dbReference type="InterPro" id="IPR050360">
    <property type="entry name" value="MFS_Sugar_Transporters"/>
</dbReference>
<feature type="transmembrane region" description="Helical" evidence="8">
    <location>
        <begin position="274"/>
        <end position="297"/>
    </location>
</feature>